<dbReference type="RefSeq" id="WP_215237252.1">
    <property type="nucleotide sequence ID" value="NZ_CAJRAF010000001.1"/>
</dbReference>
<organism evidence="6 7">
    <name type="scientific">Dyadobacter helix</name>
    <dbReference type="NCBI Taxonomy" id="2822344"/>
    <lineage>
        <taxon>Bacteria</taxon>
        <taxon>Pseudomonadati</taxon>
        <taxon>Bacteroidota</taxon>
        <taxon>Cytophagia</taxon>
        <taxon>Cytophagales</taxon>
        <taxon>Spirosomataceae</taxon>
        <taxon>Dyadobacter</taxon>
    </lineage>
</organism>
<protein>
    <recommendedName>
        <fullName evidence="5">Secretion system C-terminal sorting domain-containing protein</fullName>
    </recommendedName>
</protein>
<evidence type="ECO:0000313" key="7">
    <source>
        <dbReference type="Proteomes" id="UP000680038"/>
    </source>
</evidence>
<evidence type="ECO:0000256" key="2">
    <source>
        <dbReference type="ARBA" id="ARBA00022737"/>
    </source>
</evidence>
<comment type="caution">
    <text evidence="6">The sequence shown here is derived from an EMBL/GenBank/DDBJ whole genome shotgun (WGS) entry which is preliminary data.</text>
</comment>
<dbReference type="InterPro" id="IPR026444">
    <property type="entry name" value="Secre_tail"/>
</dbReference>
<dbReference type="InterPro" id="IPR011043">
    <property type="entry name" value="Gal_Oxase/kelch_b-propeller"/>
</dbReference>
<evidence type="ECO:0000256" key="4">
    <source>
        <dbReference type="SAM" id="SignalP"/>
    </source>
</evidence>
<accession>A0A916JBQ9</accession>
<dbReference type="Gene3D" id="2.130.10.130">
    <property type="entry name" value="Integrin alpha, N-terminal"/>
    <property type="match status" value="1"/>
</dbReference>
<dbReference type="Pfam" id="PF18962">
    <property type="entry name" value="Por_Secre_tail"/>
    <property type="match status" value="1"/>
</dbReference>
<name>A0A916JBQ9_9BACT</name>
<keyword evidence="3" id="KW-0325">Glycoprotein</keyword>
<feature type="chain" id="PRO_5037816048" description="Secretion system C-terminal sorting domain-containing protein" evidence="4">
    <location>
        <begin position="27"/>
        <end position="616"/>
    </location>
</feature>
<dbReference type="SMART" id="SM00191">
    <property type="entry name" value="Int_alpha"/>
    <property type="match status" value="4"/>
</dbReference>
<gene>
    <name evidence="6" type="ORF">DYBT9275_00496</name>
</gene>
<keyword evidence="7" id="KW-1185">Reference proteome</keyword>
<dbReference type="InterPro" id="IPR013517">
    <property type="entry name" value="FG-GAP"/>
</dbReference>
<evidence type="ECO:0000256" key="1">
    <source>
        <dbReference type="ARBA" id="ARBA00022729"/>
    </source>
</evidence>
<dbReference type="InterPro" id="IPR028994">
    <property type="entry name" value="Integrin_alpha_N"/>
</dbReference>
<dbReference type="PANTHER" id="PTHR36220">
    <property type="entry name" value="UNNAMED PRODUCT"/>
    <property type="match status" value="1"/>
</dbReference>
<dbReference type="SUPFAM" id="SSF50965">
    <property type="entry name" value="Galactose oxidase, central domain"/>
    <property type="match status" value="1"/>
</dbReference>
<evidence type="ECO:0000259" key="5">
    <source>
        <dbReference type="Pfam" id="PF18962"/>
    </source>
</evidence>
<dbReference type="Gene3D" id="2.60.40.10">
    <property type="entry name" value="Immunoglobulins"/>
    <property type="match status" value="1"/>
</dbReference>
<dbReference type="InterPro" id="IPR013519">
    <property type="entry name" value="Int_alpha_beta-p"/>
</dbReference>
<sequence>MTNLNQMILKNYLLFMLTAFAITAHAQDWTEEIKIVAETQLPGDYFGKAVSISGNYAVVAFRGKQVTELEGAGAVNVYKKISGEWTLVKTLTAPTPAAGDDFGSSVAIQGDYIVVGCGGQDVDETNTVTDTDEGAAYLYKKDAGDDWGLIKTLVASTPIQGAAFGTAVAIDGDYIVVGAPIETVEAGRDGSGAAYIFFKNQGTTDSWGFAQKITAGDNWQMGANFGAGLAISGNFILAGAGRENVDETNTAGAVYAFEKDGSTWTPGPRITSQNPWPDGSFGYTVSISGSHAAIGAGAEANNLGHVYLYNTGSWDTPILVLSDPSPFQTGLFGFSVSLSGNNLAVAQGFYSPSVPEPMLLVGAIHIYNKDYTGADNWGLVKSITPSDAAAMEVFPVAGGVVIDGSQLIAGHSFNSWDRDAEDTFTNPKGAAFIFRDMDALPVTLASFEATKSEGQALLRWTTAAETNTDYFEIQRSANGKRWNMLGRVAAVKESTSLQPYSFTDKTPYQGQNLYRLKMVDQDGTFTYSRMQSVSFGESLELTTFPNPVSDKLFFTPGTEEQISSVEITDLSGKIMLTTDKISDKGISIDNLHGGLYIVRLTKKDEAVISKKIVVSR</sequence>
<reference evidence="6" key="1">
    <citation type="submission" date="2021-04" db="EMBL/GenBank/DDBJ databases">
        <authorList>
            <person name="Rodrigo-Torres L."/>
            <person name="Arahal R. D."/>
            <person name="Lucena T."/>
        </authorList>
    </citation>
    <scope>NUCLEOTIDE SEQUENCE</scope>
    <source>
        <strain evidence="6">CECT 9275</strain>
    </source>
</reference>
<feature type="signal peptide" evidence="4">
    <location>
        <begin position="1"/>
        <end position="26"/>
    </location>
</feature>
<dbReference type="AlphaFoldDB" id="A0A916JBQ9"/>
<dbReference type="InterPro" id="IPR013783">
    <property type="entry name" value="Ig-like_fold"/>
</dbReference>
<dbReference type="Proteomes" id="UP000680038">
    <property type="component" value="Unassembled WGS sequence"/>
</dbReference>
<keyword evidence="2" id="KW-0677">Repeat</keyword>
<dbReference type="Pfam" id="PF14312">
    <property type="entry name" value="FG-GAP_2"/>
    <property type="match status" value="4"/>
</dbReference>
<evidence type="ECO:0000256" key="3">
    <source>
        <dbReference type="ARBA" id="ARBA00023180"/>
    </source>
</evidence>
<evidence type="ECO:0000313" key="6">
    <source>
        <dbReference type="EMBL" id="CAG4990288.1"/>
    </source>
</evidence>
<dbReference type="NCBIfam" id="TIGR04183">
    <property type="entry name" value="Por_Secre_tail"/>
    <property type="match status" value="1"/>
</dbReference>
<keyword evidence="1 4" id="KW-0732">Signal</keyword>
<dbReference type="EMBL" id="CAJRAF010000001">
    <property type="protein sequence ID" value="CAG4990288.1"/>
    <property type="molecule type" value="Genomic_DNA"/>
</dbReference>
<dbReference type="PANTHER" id="PTHR36220:SF1">
    <property type="entry name" value="GAMMA TUBULIN COMPLEX COMPONENT C-TERMINAL DOMAIN-CONTAINING PROTEIN"/>
    <property type="match status" value="1"/>
</dbReference>
<proteinExistence type="predicted"/>
<feature type="domain" description="Secretion system C-terminal sorting" evidence="5">
    <location>
        <begin position="544"/>
        <end position="614"/>
    </location>
</feature>